<protein>
    <recommendedName>
        <fullName evidence="2">Phage protein Gp37/Gp68</fullName>
    </recommendedName>
</protein>
<dbReference type="EMBL" id="LAZR01010736">
    <property type="protein sequence ID" value="KKM65364.1"/>
    <property type="molecule type" value="Genomic_DNA"/>
</dbReference>
<gene>
    <name evidence="1" type="ORF">LCGC14_1491960</name>
</gene>
<evidence type="ECO:0000313" key="1">
    <source>
        <dbReference type="EMBL" id="KKM65364.1"/>
    </source>
</evidence>
<proteinExistence type="predicted"/>
<sequence>MSTKIEWTDKTWNPTTGCTKVGPGCAHCFIVNTAPFRKNHRKFERVGTEMTTGVILHPERLEQPLERRKPQRIFVNSLSDLFHEDVPDDW</sequence>
<accession>A0A0F9J6H3</accession>
<organism evidence="1">
    <name type="scientific">marine sediment metagenome</name>
    <dbReference type="NCBI Taxonomy" id="412755"/>
    <lineage>
        <taxon>unclassified sequences</taxon>
        <taxon>metagenomes</taxon>
        <taxon>ecological metagenomes</taxon>
    </lineage>
</organism>
<evidence type="ECO:0008006" key="2">
    <source>
        <dbReference type="Google" id="ProtNLM"/>
    </source>
</evidence>
<dbReference type="AlphaFoldDB" id="A0A0F9J6H3"/>
<name>A0A0F9J6H3_9ZZZZ</name>
<feature type="non-terminal residue" evidence="1">
    <location>
        <position position="90"/>
    </location>
</feature>
<comment type="caution">
    <text evidence="1">The sequence shown here is derived from an EMBL/GenBank/DDBJ whole genome shotgun (WGS) entry which is preliminary data.</text>
</comment>
<reference evidence="1" key="1">
    <citation type="journal article" date="2015" name="Nature">
        <title>Complex archaea that bridge the gap between prokaryotes and eukaryotes.</title>
        <authorList>
            <person name="Spang A."/>
            <person name="Saw J.H."/>
            <person name="Jorgensen S.L."/>
            <person name="Zaremba-Niedzwiedzka K."/>
            <person name="Martijn J."/>
            <person name="Lind A.E."/>
            <person name="van Eijk R."/>
            <person name="Schleper C."/>
            <person name="Guy L."/>
            <person name="Ettema T.J."/>
        </authorList>
    </citation>
    <scope>NUCLEOTIDE SEQUENCE</scope>
</reference>
<dbReference type="Pfam" id="PF07505">
    <property type="entry name" value="DUF5131"/>
    <property type="match status" value="1"/>
</dbReference>
<dbReference type="InterPro" id="IPR011101">
    <property type="entry name" value="DUF5131"/>
</dbReference>